<feature type="domain" description="XdhC Rossmann" evidence="2">
    <location>
        <begin position="164"/>
        <end position="303"/>
    </location>
</feature>
<gene>
    <name evidence="3" type="primary">pucA</name>
    <name evidence="3" type="ORF">GCM10007894_06820</name>
</gene>
<dbReference type="InterPro" id="IPR003777">
    <property type="entry name" value="XdhC_CoxI"/>
</dbReference>
<evidence type="ECO:0000259" key="2">
    <source>
        <dbReference type="Pfam" id="PF13478"/>
    </source>
</evidence>
<dbReference type="AlphaFoldDB" id="A0AA37TU00"/>
<dbReference type="Proteomes" id="UP001157439">
    <property type="component" value="Unassembled WGS sequence"/>
</dbReference>
<dbReference type="Gene3D" id="3.40.50.720">
    <property type="entry name" value="NAD(P)-binding Rossmann-like Domain"/>
    <property type="match status" value="1"/>
</dbReference>
<dbReference type="EMBL" id="BSPO01000002">
    <property type="protein sequence ID" value="GLS82705.1"/>
    <property type="molecule type" value="Genomic_DNA"/>
</dbReference>
<dbReference type="Pfam" id="PF13478">
    <property type="entry name" value="XdhC_C"/>
    <property type="match status" value="1"/>
</dbReference>
<dbReference type="PANTHER" id="PTHR30388:SF4">
    <property type="entry name" value="MOLYBDENUM COFACTOR INSERTION CHAPERONE PAOD"/>
    <property type="match status" value="1"/>
</dbReference>
<sequence>MLQRWQTQKDEFQWVLATVIETQGSSYRKPGAMMLINSMGQHFGLISGGCLESDVMRNARRCWDTGQSIIVQYDMRQEGDFAWQLGIGCGGMVKLLLQPITADNNYLDLTRLLDCLSDNVAVLYQQSLVLEQPHNSVQPLSQYDDNNKSASNQFQHHILPAPLLLILGAGLDAVPLARMALELGWRVVINDTRVSASRTKQFAKAQLLKVPMAQLPEQSWWSHVNAAVVMHHHLQLDADALQQLTRFQGQFIGLLGPSHRTERLVNEFNVDLAELPVALSNPVGLDIGGDLPETIALSILAQVQGVLSGKTAITPSLRLAHAM</sequence>
<dbReference type="Pfam" id="PF02625">
    <property type="entry name" value="XdhC_CoxI"/>
    <property type="match status" value="1"/>
</dbReference>
<evidence type="ECO:0000259" key="1">
    <source>
        <dbReference type="Pfam" id="PF02625"/>
    </source>
</evidence>
<keyword evidence="4" id="KW-1185">Reference proteome</keyword>
<evidence type="ECO:0000313" key="4">
    <source>
        <dbReference type="Proteomes" id="UP001157439"/>
    </source>
</evidence>
<dbReference type="InterPro" id="IPR027051">
    <property type="entry name" value="XdhC_Rossmann_dom"/>
</dbReference>
<dbReference type="PANTHER" id="PTHR30388">
    <property type="entry name" value="ALDEHYDE OXIDOREDUCTASE MOLYBDENUM COFACTOR ASSEMBLY PROTEIN"/>
    <property type="match status" value="1"/>
</dbReference>
<organism evidence="3 4">
    <name type="scientific">Paraferrimonas haliotis</name>
    <dbReference type="NCBI Taxonomy" id="2013866"/>
    <lineage>
        <taxon>Bacteria</taxon>
        <taxon>Pseudomonadati</taxon>
        <taxon>Pseudomonadota</taxon>
        <taxon>Gammaproteobacteria</taxon>
        <taxon>Alteromonadales</taxon>
        <taxon>Ferrimonadaceae</taxon>
        <taxon>Paraferrimonas</taxon>
    </lineage>
</organism>
<reference evidence="3 4" key="1">
    <citation type="journal article" date="2014" name="Int. J. Syst. Evol. Microbiol.">
        <title>Complete genome sequence of Corynebacterium casei LMG S-19264T (=DSM 44701T), isolated from a smear-ripened cheese.</title>
        <authorList>
            <consortium name="US DOE Joint Genome Institute (JGI-PGF)"/>
            <person name="Walter F."/>
            <person name="Albersmeier A."/>
            <person name="Kalinowski J."/>
            <person name="Ruckert C."/>
        </authorList>
    </citation>
    <scope>NUCLEOTIDE SEQUENCE [LARGE SCALE GENOMIC DNA]</scope>
    <source>
        <strain evidence="3 4">NBRC 112785</strain>
    </source>
</reference>
<comment type="caution">
    <text evidence="3">The sequence shown here is derived from an EMBL/GenBank/DDBJ whole genome shotgun (WGS) entry which is preliminary data.</text>
</comment>
<evidence type="ECO:0000313" key="3">
    <source>
        <dbReference type="EMBL" id="GLS82705.1"/>
    </source>
</evidence>
<name>A0AA37TU00_9GAMM</name>
<accession>A0AA37TU00</accession>
<feature type="domain" description="XdhC- CoxI" evidence="1">
    <location>
        <begin position="13"/>
        <end position="74"/>
    </location>
</feature>
<protein>
    <submittedName>
        <fullName evidence="3">Xanthine dehydrogenase subunit A</fullName>
    </submittedName>
</protein>
<proteinExistence type="predicted"/>
<dbReference type="InterPro" id="IPR052698">
    <property type="entry name" value="MoCofactor_Util/Proc"/>
</dbReference>